<evidence type="ECO:0000256" key="3">
    <source>
        <dbReference type="ARBA" id="ARBA00022544"/>
    </source>
</evidence>
<dbReference type="Gene3D" id="3.30.300.210">
    <property type="entry name" value="Nutrient germinant receptor protein C, domain 3"/>
    <property type="match status" value="1"/>
</dbReference>
<keyword evidence="12" id="KW-1185">Reference proteome</keyword>
<accession>A0ABS8N2C3</accession>
<reference evidence="11" key="1">
    <citation type="submission" date="2021-11" db="EMBL/GenBank/DDBJ databases">
        <authorList>
            <person name="Qingchun L."/>
            <person name="Dong Z."/>
            <person name="Zongwei Q."/>
            <person name="Jia Z."/>
            <person name="Duotao L."/>
        </authorList>
    </citation>
    <scope>NUCLEOTIDE SEQUENCE</scope>
    <source>
        <strain evidence="11">WLY-B-L2</strain>
    </source>
</reference>
<evidence type="ECO:0000256" key="6">
    <source>
        <dbReference type="ARBA" id="ARBA00023139"/>
    </source>
</evidence>
<evidence type="ECO:0000256" key="5">
    <source>
        <dbReference type="ARBA" id="ARBA00023136"/>
    </source>
</evidence>
<feature type="transmembrane region" description="Helical" evidence="8">
    <location>
        <begin position="7"/>
        <end position="24"/>
    </location>
</feature>
<dbReference type="PANTHER" id="PTHR35789">
    <property type="entry name" value="SPORE GERMINATION PROTEIN B3"/>
    <property type="match status" value="1"/>
</dbReference>
<evidence type="ECO:0000259" key="9">
    <source>
        <dbReference type="Pfam" id="PF05504"/>
    </source>
</evidence>
<evidence type="ECO:0000256" key="1">
    <source>
        <dbReference type="ARBA" id="ARBA00004635"/>
    </source>
</evidence>
<feature type="domain" description="Spore germination GerAC-like C-terminal" evidence="9">
    <location>
        <begin position="212"/>
        <end position="373"/>
    </location>
</feature>
<dbReference type="RefSeq" id="WP_150356288.1">
    <property type="nucleotide sequence ID" value="NZ_JAJJPB010000002.1"/>
</dbReference>
<comment type="caution">
    <text evidence="11">The sequence shown here is derived from an EMBL/GenBank/DDBJ whole genome shotgun (WGS) entry which is preliminary data.</text>
</comment>
<dbReference type="Proteomes" id="UP001165422">
    <property type="component" value="Unassembled WGS sequence"/>
</dbReference>
<keyword evidence="3" id="KW-0309">Germination</keyword>
<name>A0ABS8N2C3_9CLOT</name>
<dbReference type="InterPro" id="IPR046953">
    <property type="entry name" value="Spore_GerAC-like_C"/>
</dbReference>
<dbReference type="PANTHER" id="PTHR35789:SF1">
    <property type="entry name" value="SPORE GERMINATION PROTEIN B3"/>
    <property type="match status" value="1"/>
</dbReference>
<dbReference type="Pfam" id="PF05504">
    <property type="entry name" value="Spore_GerAC"/>
    <property type="match status" value="1"/>
</dbReference>
<comment type="subcellular location">
    <subcellularLocation>
        <location evidence="1">Membrane</location>
        <topology evidence="1">Lipid-anchor</topology>
    </subcellularLocation>
</comment>
<protein>
    <submittedName>
        <fullName evidence="11">Ger(X)C family spore germination protein</fullName>
    </submittedName>
</protein>
<dbReference type="EMBL" id="JAJJPB010000002">
    <property type="protein sequence ID" value="MCC9293942.1"/>
    <property type="molecule type" value="Genomic_DNA"/>
</dbReference>
<evidence type="ECO:0000313" key="12">
    <source>
        <dbReference type="Proteomes" id="UP001165422"/>
    </source>
</evidence>
<evidence type="ECO:0000256" key="2">
    <source>
        <dbReference type="ARBA" id="ARBA00007886"/>
    </source>
</evidence>
<feature type="domain" description="Spore germination protein N-terminal" evidence="10">
    <location>
        <begin position="26"/>
        <end position="204"/>
    </location>
</feature>
<comment type="similarity">
    <text evidence="2">Belongs to the GerABKC lipoprotein family.</text>
</comment>
<keyword evidence="4" id="KW-0732">Signal</keyword>
<dbReference type="NCBIfam" id="TIGR02887">
    <property type="entry name" value="spore_ger_x_C"/>
    <property type="match status" value="1"/>
</dbReference>
<keyword evidence="8" id="KW-0812">Transmembrane</keyword>
<evidence type="ECO:0000256" key="8">
    <source>
        <dbReference type="SAM" id="Phobius"/>
    </source>
</evidence>
<dbReference type="InterPro" id="IPR057336">
    <property type="entry name" value="GerAC_N"/>
</dbReference>
<evidence type="ECO:0000256" key="4">
    <source>
        <dbReference type="ARBA" id="ARBA00022729"/>
    </source>
</evidence>
<evidence type="ECO:0000259" key="10">
    <source>
        <dbReference type="Pfam" id="PF25198"/>
    </source>
</evidence>
<evidence type="ECO:0000256" key="7">
    <source>
        <dbReference type="ARBA" id="ARBA00023288"/>
    </source>
</evidence>
<keyword evidence="6" id="KW-0564">Palmitate</keyword>
<evidence type="ECO:0000313" key="11">
    <source>
        <dbReference type="EMBL" id="MCC9293942.1"/>
    </source>
</evidence>
<proteinExistence type="inferred from homology"/>
<dbReference type="InterPro" id="IPR008844">
    <property type="entry name" value="Spore_GerAC-like"/>
</dbReference>
<dbReference type="InterPro" id="IPR038501">
    <property type="entry name" value="Spore_GerAC_C_sf"/>
</dbReference>
<sequence>MKKNKFLIIIPLLVIVFSFFITGIKDSDVVENLEIVAGIGSDIEYETPDIISYSTPLSVYIFGDTSENDENIRVSSAIRRGVGGTLGKTRENRQSLSDKKSIFGFEKVYVISEDSAVCGIGPVIDILFRNPQLNDTGYFVICKCKAEDMLSHKVKGYPSSSDFIEGLLKNEYNYSFFPKDTKITDLYTSLYVEGINPVVPYIEIIDDNIKVSGMALFKESRMVAKSSFDDSKWLNLMGNDKGRGIVSLQKTAKNYADFYAYSSKKVYVNKIGGKLHFTINLRLKGDIITNTYFKDLSKNKDVKKTFENEIEEKVRKNCCSIINKMKTEYRTDCIGLGQYAAAKYGRWSNTDWNKEVLNSNIDINVKASIENWGRGSFEK</sequence>
<gene>
    <name evidence="11" type="ORF">LN736_03550</name>
</gene>
<keyword evidence="8" id="KW-1133">Transmembrane helix</keyword>
<keyword evidence="7" id="KW-0449">Lipoprotein</keyword>
<keyword evidence="5 8" id="KW-0472">Membrane</keyword>
<dbReference type="Pfam" id="PF25198">
    <property type="entry name" value="Spore_GerAC_N"/>
    <property type="match status" value="1"/>
</dbReference>
<organism evidence="11 12">
    <name type="scientific">Clostridium aromativorans</name>
    <dbReference type="NCBI Taxonomy" id="2836848"/>
    <lineage>
        <taxon>Bacteria</taxon>
        <taxon>Bacillati</taxon>
        <taxon>Bacillota</taxon>
        <taxon>Clostridia</taxon>
        <taxon>Eubacteriales</taxon>
        <taxon>Clostridiaceae</taxon>
        <taxon>Clostridium</taxon>
    </lineage>
</organism>